<sequence length="138" mass="15448">MRELVDANPRTKQIFIDEIQKLPELLEVVHLLIEKKTGHQFVLTGSSARKLRRGGVNLLGGRAAERHLHPYMAAELGSDFTLNSALQHGMLPVIWAAHDPNALLSAYNGLYLHEEVQMEGLVRNIGSFARFLEAMSYS</sequence>
<proteinExistence type="predicted"/>
<gene>
    <name evidence="2" type="ORF">B1A_09492</name>
</gene>
<accession>T1B0G3</accession>
<dbReference type="PANTHER" id="PTHR43566:SF2">
    <property type="entry name" value="DUF4143 DOMAIN-CONTAINING PROTEIN"/>
    <property type="match status" value="1"/>
</dbReference>
<dbReference type="Pfam" id="PF13173">
    <property type="entry name" value="AAA_14"/>
    <property type="match status" value="1"/>
</dbReference>
<feature type="domain" description="AAA" evidence="1">
    <location>
        <begin position="8"/>
        <end position="76"/>
    </location>
</feature>
<reference evidence="2" key="2">
    <citation type="journal article" date="2014" name="ISME J.">
        <title>Microbial stratification in low pH oxic and suboxic macroscopic growths along an acid mine drainage.</title>
        <authorList>
            <person name="Mendez-Garcia C."/>
            <person name="Mesa V."/>
            <person name="Sprenger R.R."/>
            <person name="Richter M."/>
            <person name="Diez M.S."/>
            <person name="Solano J."/>
            <person name="Bargiela R."/>
            <person name="Golyshina O.V."/>
            <person name="Manteca A."/>
            <person name="Ramos J.L."/>
            <person name="Gallego J.R."/>
            <person name="Llorente I."/>
            <person name="Martins Dos Santos V.A."/>
            <person name="Jensen O.N."/>
            <person name="Pelaez A.I."/>
            <person name="Sanchez J."/>
            <person name="Ferrer M."/>
        </authorList>
    </citation>
    <scope>NUCLEOTIDE SEQUENCE</scope>
</reference>
<dbReference type="AlphaFoldDB" id="T1B0G3"/>
<dbReference type="InterPro" id="IPR041682">
    <property type="entry name" value="AAA_14"/>
</dbReference>
<evidence type="ECO:0000313" key="2">
    <source>
        <dbReference type="EMBL" id="EQD62073.1"/>
    </source>
</evidence>
<protein>
    <submittedName>
        <fullName evidence="2">Putative ATPase</fullName>
    </submittedName>
</protein>
<evidence type="ECO:0000259" key="1">
    <source>
        <dbReference type="Pfam" id="PF13173"/>
    </source>
</evidence>
<comment type="caution">
    <text evidence="2">The sequence shown here is derived from an EMBL/GenBank/DDBJ whole genome shotgun (WGS) entry which is preliminary data.</text>
</comment>
<feature type="non-terminal residue" evidence="2">
    <location>
        <position position="138"/>
    </location>
</feature>
<organism evidence="2">
    <name type="scientific">mine drainage metagenome</name>
    <dbReference type="NCBI Taxonomy" id="410659"/>
    <lineage>
        <taxon>unclassified sequences</taxon>
        <taxon>metagenomes</taxon>
        <taxon>ecological metagenomes</taxon>
    </lineage>
</organism>
<dbReference type="EMBL" id="AUZX01006772">
    <property type="protein sequence ID" value="EQD62073.1"/>
    <property type="molecule type" value="Genomic_DNA"/>
</dbReference>
<reference evidence="2" key="1">
    <citation type="submission" date="2013-08" db="EMBL/GenBank/DDBJ databases">
        <authorList>
            <person name="Mendez C."/>
            <person name="Richter M."/>
            <person name="Ferrer M."/>
            <person name="Sanchez J."/>
        </authorList>
    </citation>
    <scope>NUCLEOTIDE SEQUENCE</scope>
</reference>
<name>T1B0G3_9ZZZZ</name>
<dbReference type="PANTHER" id="PTHR43566">
    <property type="entry name" value="CONSERVED PROTEIN"/>
    <property type="match status" value="1"/>
</dbReference>